<protein>
    <submittedName>
        <fullName evidence="4">Heptosyltransferase-2</fullName>
    </submittedName>
</protein>
<accession>A0A1H0JLK8</accession>
<dbReference type="CDD" id="cd03789">
    <property type="entry name" value="GT9_LPS_heptosyltransferase"/>
    <property type="match status" value="1"/>
</dbReference>
<accession>A0A1G7RXM7</accession>
<dbReference type="GO" id="GO:0009244">
    <property type="term" value="P:lipopolysaccharide core region biosynthetic process"/>
    <property type="evidence" value="ECO:0007669"/>
    <property type="project" value="TreeGrafter"/>
</dbReference>
<reference evidence="4 5" key="1">
    <citation type="submission" date="2016-10" db="EMBL/GenBank/DDBJ databases">
        <authorList>
            <person name="Varghese N."/>
            <person name="Submissions S."/>
        </authorList>
    </citation>
    <scope>NUCLEOTIDE SEQUENCE</scope>
    <source>
        <strain evidence="4">BP1-145</strain>
        <strain evidence="5">BP1-148</strain>
    </source>
</reference>
<proteinExistence type="predicted"/>
<dbReference type="PANTHER" id="PTHR30160:SF7">
    <property type="entry name" value="ADP-HEPTOSE--LPS HEPTOSYLTRANSFERASE 2"/>
    <property type="match status" value="1"/>
</dbReference>
<dbReference type="Proteomes" id="UP000198779">
    <property type="component" value="Unassembled WGS sequence"/>
</dbReference>
<evidence type="ECO:0000313" key="4">
    <source>
        <dbReference type="EMBL" id="SDO44452.1"/>
    </source>
</evidence>
<dbReference type="PANTHER" id="PTHR30160">
    <property type="entry name" value="TETRAACYLDISACCHARIDE 4'-KINASE-RELATED"/>
    <property type="match status" value="1"/>
</dbReference>
<dbReference type="AlphaFoldDB" id="A0A1H0JLK8"/>
<dbReference type="InterPro" id="IPR002201">
    <property type="entry name" value="Glyco_trans_9"/>
</dbReference>
<dbReference type="Pfam" id="PF01075">
    <property type="entry name" value="Glyco_transf_9"/>
    <property type="match status" value="1"/>
</dbReference>
<reference evidence="3 6" key="2">
    <citation type="submission" date="2016-10" db="EMBL/GenBank/DDBJ databases">
        <authorList>
            <person name="de Groot N.N."/>
        </authorList>
    </citation>
    <scope>NUCLEOTIDE SEQUENCE [LARGE SCALE GENOMIC DNA]</scope>
    <source>
        <strain evidence="6">BP1-145</strain>
        <strain evidence="3">BP1-148</strain>
    </source>
</reference>
<evidence type="ECO:0000313" key="6">
    <source>
        <dbReference type="Proteomes" id="UP000199134"/>
    </source>
</evidence>
<dbReference type="EMBL" id="FNCQ01000001">
    <property type="protein sequence ID" value="SDG15527.1"/>
    <property type="molecule type" value="Genomic_DNA"/>
</dbReference>
<dbReference type="SUPFAM" id="SSF53756">
    <property type="entry name" value="UDP-Glycosyltransferase/glycogen phosphorylase"/>
    <property type="match status" value="1"/>
</dbReference>
<name>A0A1H0JLK8_9BACT</name>
<sequence>MEVKNVLVVRFRQLGDAVLTTVICNTIRKTFPDARIDYVLNDNLAALFEGHPSIDRIITFTKEERHDTMTYLKKVWRIMHETRYDVIIDKRSTFNTTPFALFSLHTPIRVALKKPYTWLLYNHRVGSVENTPMIDHILEHLEPLERICPVQYDRKMTLWVSEQEKEDFRTYLQQQGMDLSRPIALIGVTAKLENKTWPKEKMTEVLKRFIECFPEIQLIFNYAPGKEEENARDIYQRLGAPASVFIDVQARSSRQLAAMCDAINLYFGNEGGARHIVHAMQKPSLVVCSPVANPQVWIPQDEVPAVAIRNEEATVDHVWQMLKEFTTKHIKTQL</sequence>
<evidence type="ECO:0000313" key="3">
    <source>
        <dbReference type="EMBL" id="SDG15527.1"/>
    </source>
</evidence>
<dbReference type="Proteomes" id="UP000199134">
    <property type="component" value="Unassembled WGS sequence"/>
</dbReference>
<dbReference type="Gene3D" id="3.40.50.2000">
    <property type="entry name" value="Glycogen Phosphorylase B"/>
    <property type="match status" value="2"/>
</dbReference>
<dbReference type="GO" id="GO:0005829">
    <property type="term" value="C:cytosol"/>
    <property type="evidence" value="ECO:0007669"/>
    <property type="project" value="TreeGrafter"/>
</dbReference>
<dbReference type="EMBL" id="FNIW01000020">
    <property type="protein sequence ID" value="SDO44452.1"/>
    <property type="molecule type" value="Genomic_DNA"/>
</dbReference>
<keyword evidence="5" id="KW-1185">Reference proteome</keyword>
<dbReference type="RefSeq" id="WP_176757034.1">
    <property type="nucleotide sequence ID" value="NZ_FNCQ01000001.1"/>
</dbReference>
<evidence type="ECO:0000256" key="1">
    <source>
        <dbReference type="ARBA" id="ARBA00022676"/>
    </source>
</evidence>
<evidence type="ECO:0000256" key="2">
    <source>
        <dbReference type="ARBA" id="ARBA00022679"/>
    </source>
</evidence>
<gene>
    <name evidence="4" type="ORF">SAMN04487900_12036</name>
    <name evidence="3" type="ORF">SAMN04487901_101131</name>
</gene>
<dbReference type="InterPro" id="IPR051199">
    <property type="entry name" value="LPS_LOS_Heptosyltrfase"/>
</dbReference>
<dbReference type="GO" id="GO:0008713">
    <property type="term" value="F:ADP-heptose-lipopolysaccharide heptosyltransferase activity"/>
    <property type="evidence" value="ECO:0007669"/>
    <property type="project" value="TreeGrafter"/>
</dbReference>
<keyword evidence="2 3" id="KW-0808">Transferase</keyword>
<dbReference type="STRING" id="645274.SAMN04487901_101131"/>
<keyword evidence="1" id="KW-0328">Glycosyltransferase</keyword>
<evidence type="ECO:0000313" key="5">
    <source>
        <dbReference type="Proteomes" id="UP000198779"/>
    </source>
</evidence>
<organism evidence="4 6">
    <name type="scientific">Prevotella communis</name>
    <dbReference type="NCBI Taxonomy" id="2913614"/>
    <lineage>
        <taxon>Bacteria</taxon>
        <taxon>Pseudomonadati</taxon>
        <taxon>Bacteroidota</taxon>
        <taxon>Bacteroidia</taxon>
        <taxon>Bacteroidales</taxon>
        <taxon>Prevotellaceae</taxon>
        <taxon>Prevotella</taxon>
    </lineage>
</organism>